<dbReference type="EMBL" id="MU858134">
    <property type="protein sequence ID" value="KAK4212122.1"/>
    <property type="molecule type" value="Genomic_DNA"/>
</dbReference>
<dbReference type="Gene3D" id="4.10.640.10">
    <property type="entry name" value="Ribosomal protein S18"/>
    <property type="match status" value="1"/>
</dbReference>
<dbReference type="GO" id="GO:0070181">
    <property type="term" value="F:small ribosomal subunit rRNA binding"/>
    <property type="evidence" value="ECO:0007669"/>
    <property type="project" value="TreeGrafter"/>
</dbReference>
<dbReference type="PANTHER" id="PTHR13479">
    <property type="entry name" value="30S RIBOSOMAL PROTEIN S18"/>
    <property type="match status" value="1"/>
</dbReference>
<keyword evidence="3" id="KW-0687">Ribonucleoprotein</keyword>
<dbReference type="GO" id="GO:0032543">
    <property type="term" value="P:mitochondrial translation"/>
    <property type="evidence" value="ECO:0007669"/>
    <property type="project" value="TreeGrafter"/>
</dbReference>
<name>A0AAN7B6R2_9PEZI</name>
<evidence type="ECO:0000313" key="6">
    <source>
        <dbReference type="EMBL" id="KAK4212122.1"/>
    </source>
</evidence>
<dbReference type="GO" id="GO:0005763">
    <property type="term" value="C:mitochondrial small ribosomal subunit"/>
    <property type="evidence" value="ECO:0007669"/>
    <property type="project" value="TreeGrafter"/>
</dbReference>
<dbReference type="PANTHER" id="PTHR13479:SF40">
    <property type="entry name" value="SMALL RIBOSOMAL SUBUNIT PROTEIN BS18M"/>
    <property type="match status" value="1"/>
</dbReference>
<dbReference type="Pfam" id="PF01084">
    <property type="entry name" value="Ribosomal_S18"/>
    <property type="match status" value="1"/>
</dbReference>
<dbReference type="InterPro" id="IPR036870">
    <property type="entry name" value="Ribosomal_bS18_sf"/>
</dbReference>
<keyword evidence="2" id="KW-0689">Ribosomal protein</keyword>
<dbReference type="GO" id="GO:0003735">
    <property type="term" value="F:structural constituent of ribosome"/>
    <property type="evidence" value="ECO:0007669"/>
    <property type="project" value="InterPro"/>
</dbReference>
<dbReference type="Proteomes" id="UP001301769">
    <property type="component" value="Unassembled WGS sequence"/>
</dbReference>
<dbReference type="InterPro" id="IPR001648">
    <property type="entry name" value="Ribosomal_bS18"/>
</dbReference>
<sequence>MSTRQFLPKALRQCRSSLAQSRQQPQQNISTTSSKEAGLRQVRSAPNASSQLKDLGAGDNTTAPPNQVLRQMLADSNQRRSTGAGANKAANALADLEAQSTTDSYLKMMPRFWTEGSIYAPRDLGVGEAKKWSTSFNPSKVEQDKIAQLGINPLDNYRNFTFISEHMTSYGRILHSSKTGLSPVNQRKMAKTIRRAIGLGIHPSVHFHPELLKIKSRGRGLPLAVVPKDKRNAAPAATSTSFLG</sequence>
<feature type="region of interest" description="Disordered" evidence="5">
    <location>
        <begin position="17"/>
        <end position="65"/>
    </location>
</feature>
<dbReference type="AlphaFoldDB" id="A0AAN7B6R2"/>
<accession>A0AAN7B6R2</accession>
<organism evidence="6 7">
    <name type="scientific">Rhypophila decipiens</name>
    <dbReference type="NCBI Taxonomy" id="261697"/>
    <lineage>
        <taxon>Eukaryota</taxon>
        <taxon>Fungi</taxon>
        <taxon>Dikarya</taxon>
        <taxon>Ascomycota</taxon>
        <taxon>Pezizomycotina</taxon>
        <taxon>Sordariomycetes</taxon>
        <taxon>Sordariomycetidae</taxon>
        <taxon>Sordariales</taxon>
        <taxon>Naviculisporaceae</taxon>
        <taxon>Rhypophila</taxon>
    </lineage>
</organism>
<protein>
    <recommendedName>
        <fullName evidence="4">Small ribosomal subunit protein bS18m</fullName>
    </recommendedName>
</protein>
<keyword evidence="7" id="KW-1185">Reference proteome</keyword>
<comment type="similarity">
    <text evidence="1">Belongs to the bacterial ribosomal protein bS18 family.</text>
</comment>
<dbReference type="SUPFAM" id="SSF46911">
    <property type="entry name" value="Ribosomal protein S18"/>
    <property type="match status" value="1"/>
</dbReference>
<comment type="caution">
    <text evidence="6">The sequence shown here is derived from an EMBL/GenBank/DDBJ whole genome shotgun (WGS) entry which is preliminary data.</text>
</comment>
<gene>
    <name evidence="6" type="ORF">QBC37DRAFT_425668</name>
</gene>
<feature type="compositionally biased region" description="Polar residues" evidence="5">
    <location>
        <begin position="17"/>
        <end position="35"/>
    </location>
</feature>
<reference evidence="6" key="1">
    <citation type="journal article" date="2023" name="Mol. Phylogenet. Evol.">
        <title>Genome-scale phylogeny and comparative genomics of the fungal order Sordariales.</title>
        <authorList>
            <person name="Hensen N."/>
            <person name="Bonometti L."/>
            <person name="Westerberg I."/>
            <person name="Brannstrom I.O."/>
            <person name="Guillou S."/>
            <person name="Cros-Aarteil S."/>
            <person name="Calhoun S."/>
            <person name="Haridas S."/>
            <person name="Kuo A."/>
            <person name="Mondo S."/>
            <person name="Pangilinan J."/>
            <person name="Riley R."/>
            <person name="LaButti K."/>
            <person name="Andreopoulos B."/>
            <person name="Lipzen A."/>
            <person name="Chen C."/>
            <person name="Yan M."/>
            <person name="Daum C."/>
            <person name="Ng V."/>
            <person name="Clum A."/>
            <person name="Steindorff A."/>
            <person name="Ohm R.A."/>
            <person name="Martin F."/>
            <person name="Silar P."/>
            <person name="Natvig D.O."/>
            <person name="Lalanne C."/>
            <person name="Gautier V."/>
            <person name="Ament-Velasquez S.L."/>
            <person name="Kruys A."/>
            <person name="Hutchinson M.I."/>
            <person name="Powell A.J."/>
            <person name="Barry K."/>
            <person name="Miller A.N."/>
            <person name="Grigoriev I.V."/>
            <person name="Debuchy R."/>
            <person name="Gladieux P."/>
            <person name="Hiltunen Thoren M."/>
            <person name="Johannesson H."/>
        </authorList>
    </citation>
    <scope>NUCLEOTIDE SEQUENCE</scope>
    <source>
        <strain evidence="6">PSN293</strain>
    </source>
</reference>
<evidence type="ECO:0000256" key="2">
    <source>
        <dbReference type="ARBA" id="ARBA00022980"/>
    </source>
</evidence>
<evidence type="ECO:0000256" key="3">
    <source>
        <dbReference type="ARBA" id="ARBA00023274"/>
    </source>
</evidence>
<evidence type="ECO:0000256" key="4">
    <source>
        <dbReference type="ARBA" id="ARBA00035264"/>
    </source>
</evidence>
<evidence type="ECO:0000256" key="5">
    <source>
        <dbReference type="SAM" id="MobiDB-lite"/>
    </source>
</evidence>
<evidence type="ECO:0000313" key="7">
    <source>
        <dbReference type="Proteomes" id="UP001301769"/>
    </source>
</evidence>
<evidence type="ECO:0000256" key="1">
    <source>
        <dbReference type="ARBA" id="ARBA00005589"/>
    </source>
</evidence>
<reference evidence="6" key="2">
    <citation type="submission" date="2023-05" db="EMBL/GenBank/DDBJ databases">
        <authorList>
            <consortium name="Lawrence Berkeley National Laboratory"/>
            <person name="Steindorff A."/>
            <person name="Hensen N."/>
            <person name="Bonometti L."/>
            <person name="Westerberg I."/>
            <person name="Brannstrom I.O."/>
            <person name="Guillou S."/>
            <person name="Cros-Aarteil S."/>
            <person name="Calhoun S."/>
            <person name="Haridas S."/>
            <person name="Kuo A."/>
            <person name="Mondo S."/>
            <person name="Pangilinan J."/>
            <person name="Riley R."/>
            <person name="Labutti K."/>
            <person name="Andreopoulos B."/>
            <person name="Lipzen A."/>
            <person name="Chen C."/>
            <person name="Yanf M."/>
            <person name="Daum C."/>
            <person name="Ng V."/>
            <person name="Clum A."/>
            <person name="Ohm R."/>
            <person name="Martin F."/>
            <person name="Silar P."/>
            <person name="Natvig D."/>
            <person name="Lalanne C."/>
            <person name="Gautier V."/>
            <person name="Ament-Velasquez S.L."/>
            <person name="Kruys A."/>
            <person name="Hutchinson M.I."/>
            <person name="Powell A.J."/>
            <person name="Barry K."/>
            <person name="Miller A.N."/>
            <person name="Grigoriev I.V."/>
            <person name="Debuchy R."/>
            <person name="Gladieux P."/>
            <person name="Thoren M.H."/>
            <person name="Johannesson H."/>
        </authorList>
    </citation>
    <scope>NUCLEOTIDE SEQUENCE</scope>
    <source>
        <strain evidence="6">PSN293</strain>
    </source>
</reference>
<proteinExistence type="inferred from homology"/>